<feature type="coiled-coil region" evidence="1">
    <location>
        <begin position="215"/>
        <end position="263"/>
    </location>
</feature>
<evidence type="ECO:0000256" key="2">
    <source>
        <dbReference type="SAM" id="MobiDB-lite"/>
    </source>
</evidence>
<feature type="transmembrane region" description="Helical" evidence="3">
    <location>
        <begin position="182"/>
        <end position="202"/>
    </location>
</feature>
<feature type="region of interest" description="Disordered" evidence="2">
    <location>
        <begin position="129"/>
        <end position="166"/>
    </location>
</feature>
<feature type="compositionally biased region" description="Basic residues" evidence="2">
    <location>
        <begin position="44"/>
        <end position="54"/>
    </location>
</feature>
<dbReference type="Proteomes" id="UP001597110">
    <property type="component" value="Unassembled WGS sequence"/>
</dbReference>
<organism evidence="4 5">
    <name type="scientific">Lysobacter brunescens</name>
    <dbReference type="NCBI Taxonomy" id="262323"/>
    <lineage>
        <taxon>Bacteria</taxon>
        <taxon>Pseudomonadati</taxon>
        <taxon>Pseudomonadota</taxon>
        <taxon>Gammaproteobacteria</taxon>
        <taxon>Lysobacterales</taxon>
        <taxon>Lysobacteraceae</taxon>
        <taxon>Lysobacter</taxon>
    </lineage>
</organism>
<gene>
    <name evidence="4" type="ORF">ACFQ0E_01560</name>
</gene>
<reference evidence="5" key="1">
    <citation type="journal article" date="2019" name="Int. J. Syst. Evol. Microbiol.">
        <title>The Global Catalogue of Microorganisms (GCM) 10K type strain sequencing project: providing services to taxonomists for standard genome sequencing and annotation.</title>
        <authorList>
            <consortium name="The Broad Institute Genomics Platform"/>
            <consortium name="The Broad Institute Genome Sequencing Center for Infectious Disease"/>
            <person name="Wu L."/>
            <person name="Ma J."/>
        </authorList>
    </citation>
    <scope>NUCLEOTIDE SEQUENCE [LARGE SCALE GENOMIC DNA]</scope>
    <source>
        <strain evidence="5">CCUG 55585</strain>
    </source>
</reference>
<dbReference type="Pfam" id="PF20567">
    <property type="entry name" value="DUF6776"/>
    <property type="match status" value="1"/>
</dbReference>
<name>A0ABW2Y8P8_9GAMM</name>
<feature type="region of interest" description="Disordered" evidence="2">
    <location>
        <begin position="1"/>
        <end position="91"/>
    </location>
</feature>
<sequence>MTETPDSVGPASPATDTPEAAPAVRALLDRALSDGEAAGQARGKAGKRRRKRRGGQAERTMPSVESIAEDAPDTAETAVETPDIQASDTRSDARIDFDAPIVVDTPQASPPSPVPSIYDTWTVVGASGGDWNGGGQAGDVPPTDGAAPGTPSAEAPRAGGAGGRSGGGHLFDPHLHAGGHHWVYVALAVFLIALGFGLWGAWTTFFSADADSRSASALRARNDRLTQEVSTLRRSDQISREANRDLERTLAERDEEIAGLRADIAFYERFVGATGQRRGLSVHDLDMRLQSGDVWQFTATLTQNLNRGAVNTGRLTLGIEGTRNDRLEKLAWSGLRKLNNAPGLEYSFKYFQQVEGEVMLPEGFKPLRVTVRLVPSGGSAVEQSFPWPDTIRTGATN</sequence>
<evidence type="ECO:0000256" key="3">
    <source>
        <dbReference type="SAM" id="Phobius"/>
    </source>
</evidence>
<evidence type="ECO:0000313" key="4">
    <source>
        <dbReference type="EMBL" id="MFD0724276.1"/>
    </source>
</evidence>
<evidence type="ECO:0000256" key="1">
    <source>
        <dbReference type="SAM" id="Coils"/>
    </source>
</evidence>
<dbReference type="InterPro" id="IPR046703">
    <property type="entry name" value="DUF6776"/>
</dbReference>
<protein>
    <submittedName>
        <fullName evidence="4">DUF6776 family protein</fullName>
    </submittedName>
</protein>
<keyword evidence="1" id="KW-0175">Coiled coil</keyword>
<dbReference type="EMBL" id="JBHTIF010000001">
    <property type="protein sequence ID" value="MFD0724276.1"/>
    <property type="molecule type" value="Genomic_DNA"/>
</dbReference>
<keyword evidence="3" id="KW-1133">Transmembrane helix</keyword>
<keyword evidence="5" id="KW-1185">Reference proteome</keyword>
<keyword evidence="3" id="KW-0472">Membrane</keyword>
<accession>A0ABW2Y8P8</accession>
<keyword evidence="3" id="KW-0812">Transmembrane</keyword>
<proteinExistence type="predicted"/>
<comment type="caution">
    <text evidence="4">The sequence shown here is derived from an EMBL/GenBank/DDBJ whole genome shotgun (WGS) entry which is preliminary data.</text>
</comment>
<evidence type="ECO:0000313" key="5">
    <source>
        <dbReference type="Proteomes" id="UP001597110"/>
    </source>
</evidence>
<dbReference type="RefSeq" id="WP_386821947.1">
    <property type="nucleotide sequence ID" value="NZ_JBHTIF010000001.1"/>
</dbReference>